<name>A0ABU1QCT5_9BACL</name>
<organism evidence="1 2">
    <name type="scientific">Paenibacillus peoriae</name>
    <dbReference type="NCBI Taxonomy" id="59893"/>
    <lineage>
        <taxon>Bacteria</taxon>
        <taxon>Bacillati</taxon>
        <taxon>Bacillota</taxon>
        <taxon>Bacilli</taxon>
        <taxon>Bacillales</taxon>
        <taxon>Paenibacillaceae</taxon>
        <taxon>Paenibacillus</taxon>
    </lineage>
</organism>
<keyword evidence="2" id="KW-1185">Reference proteome</keyword>
<sequence length="44" mass="4946">MKFTYTLSNIGWADVHLRIENSEIYTSPSYLSGAQAINLARLSI</sequence>
<dbReference type="RefSeq" id="WP_256703474.1">
    <property type="nucleotide sequence ID" value="NZ_JAVDUG010000001.1"/>
</dbReference>
<gene>
    <name evidence="1" type="ORF">J2W98_001251</name>
</gene>
<dbReference type="Proteomes" id="UP001266807">
    <property type="component" value="Unassembled WGS sequence"/>
</dbReference>
<reference evidence="1 2" key="1">
    <citation type="submission" date="2023-07" db="EMBL/GenBank/DDBJ databases">
        <title>Sorghum-associated microbial communities from plants grown in Nebraska, USA.</title>
        <authorList>
            <person name="Schachtman D."/>
        </authorList>
    </citation>
    <scope>NUCLEOTIDE SEQUENCE [LARGE SCALE GENOMIC DNA]</scope>
    <source>
        <strain evidence="1 2">BE143</strain>
    </source>
</reference>
<dbReference type="EMBL" id="JAVDUG010000001">
    <property type="protein sequence ID" value="MDR6777004.1"/>
    <property type="molecule type" value="Genomic_DNA"/>
</dbReference>
<proteinExistence type="predicted"/>
<accession>A0ABU1QCT5</accession>
<evidence type="ECO:0000313" key="1">
    <source>
        <dbReference type="EMBL" id="MDR6777004.1"/>
    </source>
</evidence>
<evidence type="ECO:0000313" key="2">
    <source>
        <dbReference type="Proteomes" id="UP001266807"/>
    </source>
</evidence>
<protein>
    <submittedName>
        <fullName evidence="1">Uncharacterized protein</fullName>
    </submittedName>
</protein>
<comment type="caution">
    <text evidence="1">The sequence shown here is derived from an EMBL/GenBank/DDBJ whole genome shotgun (WGS) entry which is preliminary data.</text>
</comment>